<dbReference type="Proteomes" id="UP000580474">
    <property type="component" value="Unassembled WGS sequence"/>
</dbReference>
<name>A0A840NC66_9PSEU</name>
<keyword evidence="2" id="KW-1133">Transmembrane helix</keyword>
<evidence type="ECO:0000313" key="4">
    <source>
        <dbReference type="EMBL" id="MBB5068511.1"/>
    </source>
</evidence>
<evidence type="ECO:0000256" key="2">
    <source>
        <dbReference type="SAM" id="Phobius"/>
    </source>
</evidence>
<feature type="domain" description="DUF4015" evidence="3">
    <location>
        <begin position="224"/>
        <end position="531"/>
    </location>
</feature>
<organism evidence="4 5">
    <name type="scientific">Saccharopolyspora gloriosae</name>
    <dbReference type="NCBI Taxonomy" id="455344"/>
    <lineage>
        <taxon>Bacteria</taxon>
        <taxon>Bacillati</taxon>
        <taxon>Actinomycetota</taxon>
        <taxon>Actinomycetes</taxon>
        <taxon>Pseudonocardiales</taxon>
        <taxon>Pseudonocardiaceae</taxon>
        <taxon>Saccharopolyspora</taxon>
    </lineage>
</organism>
<gene>
    <name evidence="4" type="ORF">BJ969_001599</name>
</gene>
<dbReference type="SUPFAM" id="SSF51445">
    <property type="entry name" value="(Trans)glycosidases"/>
    <property type="match status" value="1"/>
</dbReference>
<comment type="caution">
    <text evidence="4">The sequence shown here is derived from an EMBL/GenBank/DDBJ whole genome shotgun (WGS) entry which is preliminary data.</text>
</comment>
<accession>A0A840NC66</accession>
<dbReference type="RefSeq" id="WP_343071297.1">
    <property type="nucleotide sequence ID" value="NZ_JACHIV010000001.1"/>
</dbReference>
<keyword evidence="5" id="KW-1185">Reference proteome</keyword>
<feature type="region of interest" description="Disordered" evidence="1">
    <location>
        <begin position="1"/>
        <end position="20"/>
    </location>
</feature>
<dbReference type="InterPro" id="IPR017853">
    <property type="entry name" value="GH"/>
</dbReference>
<keyword evidence="2" id="KW-0812">Transmembrane</keyword>
<dbReference type="AlphaFoldDB" id="A0A840NC66"/>
<evidence type="ECO:0000313" key="5">
    <source>
        <dbReference type="Proteomes" id="UP000580474"/>
    </source>
</evidence>
<proteinExistence type="predicted"/>
<keyword evidence="2" id="KW-0472">Membrane</keyword>
<dbReference type="GO" id="GO:0005975">
    <property type="term" value="P:carbohydrate metabolic process"/>
    <property type="evidence" value="ECO:0007669"/>
    <property type="project" value="UniProtKB-ARBA"/>
</dbReference>
<reference evidence="4 5" key="1">
    <citation type="submission" date="2020-08" db="EMBL/GenBank/DDBJ databases">
        <title>Sequencing the genomes of 1000 actinobacteria strains.</title>
        <authorList>
            <person name="Klenk H.-P."/>
        </authorList>
    </citation>
    <scope>NUCLEOTIDE SEQUENCE [LARGE SCALE GENOMIC DNA]</scope>
    <source>
        <strain evidence="4 5">DSM 45582</strain>
    </source>
</reference>
<evidence type="ECO:0000256" key="1">
    <source>
        <dbReference type="SAM" id="MobiDB-lite"/>
    </source>
</evidence>
<dbReference type="Gene3D" id="3.20.20.80">
    <property type="entry name" value="Glycosidases"/>
    <property type="match status" value="1"/>
</dbReference>
<dbReference type="Gene3D" id="2.60.40.10">
    <property type="entry name" value="Immunoglobulins"/>
    <property type="match status" value="1"/>
</dbReference>
<dbReference type="EMBL" id="JACHIV010000001">
    <property type="protein sequence ID" value="MBB5068511.1"/>
    <property type="molecule type" value="Genomic_DNA"/>
</dbReference>
<evidence type="ECO:0000259" key="3">
    <source>
        <dbReference type="Pfam" id="PF13200"/>
    </source>
</evidence>
<sequence length="541" mass="57741">MTDPAPEGPSGTTKTSRGNGFGGVPQWAVVAVATIVLLIAGYFVLRMLSTEDVRVDGLPSHPVRSEATSDGSIQIRSETTASTQILLDGRPVPTSEQGGALAVHAPSTSDGTHVLEVVTPRAVSWLGSSSTTQEFTVDSAAPELQVEDSLRPNELGEPVTVHGKATGADEVTVAGKAVKPGPDGAFSAVVDKPEREVQVVATDLAGNRAERTMTVHIKHPGMRAVHMTGLAWTSDTLREPVLEMARQGRIDTVELDIKDESGEIPYGSAVPEANRIGAVKNYYDAREAIDQLHGMGVRVVGRLVAFKDPVLGEASWREGHPERVVQTSGGQPWSSGYGDFAFTNFADPAVQKYNIDIAAEAASLGFDDILYDYVRRPDGGIEKMRFPGLTTTPETGIANFLRESQTAVRSQGALLGASVFGIAVDRPTQIAQDIPQMAKYVDYIAPMVYPSHWGPGEFGVADPNTAPYDIVRRSLDKFAQAVAGTDVQIIPWLQDFSLGASYGPAEVGAQIDAARDGGMPSYLLWAPNCRYHGEALVPQKP</sequence>
<feature type="transmembrane region" description="Helical" evidence="2">
    <location>
        <begin position="24"/>
        <end position="45"/>
    </location>
</feature>
<dbReference type="InterPro" id="IPR013783">
    <property type="entry name" value="Ig-like_fold"/>
</dbReference>
<dbReference type="Pfam" id="PF09136">
    <property type="entry name" value="Glucodextran_B"/>
    <property type="match status" value="1"/>
</dbReference>
<dbReference type="InterPro" id="IPR025275">
    <property type="entry name" value="DUF4015"/>
</dbReference>
<protein>
    <recommendedName>
        <fullName evidence="3">DUF4015 domain-containing protein</fullName>
    </recommendedName>
</protein>
<dbReference type="Pfam" id="PF13200">
    <property type="entry name" value="DUF4015"/>
    <property type="match status" value="1"/>
</dbReference>